<keyword evidence="5 10" id="KW-0949">S-adenosyl-L-methionine</keyword>
<dbReference type="SUPFAM" id="SSF102114">
    <property type="entry name" value="Radical SAM enzymes"/>
    <property type="match status" value="1"/>
</dbReference>
<accession>A0A1I1PZ46</accession>
<dbReference type="OrthoDB" id="9808022at2"/>
<keyword evidence="10" id="KW-0004">4Fe-4S</keyword>
<dbReference type="SFLD" id="SFLDF00562">
    <property type="entry name" value="HemN-like__clustered_with_heat"/>
    <property type="match status" value="1"/>
</dbReference>
<evidence type="ECO:0000256" key="8">
    <source>
        <dbReference type="ARBA" id="ARBA00023014"/>
    </source>
</evidence>
<comment type="cofactor">
    <cofactor evidence="1">
        <name>[4Fe-4S] cluster</name>
        <dbReference type="ChEBI" id="CHEBI:49883"/>
    </cofactor>
</comment>
<dbReference type="SFLD" id="SFLDF00288">
    <property type="entry name" value="HemN-like__clustered_with_nucl"/>
    <property type="match status" value="1"/>
</dbReference>
<dbReference type="AlphaFoldDB" id="A0A1I1PZ46"/>
<evidence type="ECO:0000256" key="1">
    <source>
        <dbReference type="ARBA" id="ARBA00001966"/>
    </source>
</evidence>
<dbReference type="Pfam" id="PF06969">
    <property type="entry name" value="HemN_C"/>
    <property type="match status" value="1"/>
</dbReference>
<dbReference type="Pfam" id="PF04055">
    <property type="entry name" value="Radical_SAM"/>
    <property type="match status" value="1"/>
</dbReference>
<dbReference type="PANTHER" id="PTHR13932:SF5">
    <property type="entry name" value="RADICAL S-ADENOSYL METHIONINE DOMAIN-CONTAINING PROTEIN 1, MITOCHONDRIAL"/>
    <property type="match status" value="1"/>
</dbReference>
<dbReference type="SFLD" id="SFLDS00029">
    <property type="entry name" value="Radical_SAM"/>
    <property type="match status" value="1"/>
</dbReference>
<dbReference type="InterPro" id="IPR034505">
    <property type="entry name" value="Coproporphyrinogen-III_oxidase"/>
</dbReference>
<evidence type="ECO:0000256" key="10">
    <source>
        <dbReference type="RuleBase" id="RU364116"/>
    </source>
</evidence>
<sequence length="387" mass="42222">MLTFTEAPPLALYIHIPWCVRKCPYCDFNSHEYTGPLPESACVDTLLRDLEADLPAVWGRGIASIFIGGGTPSLLSPEAVDRLLAGIRALLNPPPTTEITLEANPGTAEAARFADLRSAGVNRLSLGIQSFRDDALERLGRIHGRREALAAVEAAHAAGFDRINLDLMHGLPGQTPADAAADLADAIDLETGHLSWYQLTLEPGTEFGRRPPRLPAEDDLAAIQEAGEAQLAAAGFQHYEVSAFARPGKQCQHNLNYWLYGDYLGLGAGAHGKVTDPAAGTIRRYWRLRRPQAWLDSGGGEAAVAGEHHPGRREVAFEFLMNALRLADGFPSALFAARTGQPLTVVQETLQQAEADGLLHWDIERIRPTETGWRYLDDLLTRFLPED</sequence>
<name>A0A1I1PZ46_9GAMM</name>
<keyword evidence="7 10" id="KW-0408">Iron</keyword>
<dbReference type="PANTHER" id="PTHR13932">
    <property type="entry name" value="COPROPORPHYRINIGEN III OXIDASE"/>
    <property type="match status" value="1"/>
</dbReference>
<evidence type="ECO:0000313" key="12">
    <source>
        <dbReference type="EMBL" id="SFD15151.1"/>
    </source>
</evidence>
<gene>
    <name evidence="12" type="ORF">SAMN05660831_00895</name>
</gene>
<dbReference type="SMART" id="SM00729">
    <property type="entry name" value="Elp3"/>
    <property type="match status" value="1"/>
</dbReference>
<dbReference type="STRING" id="1123397.SAMN05660831_00895"/>
<dbReference type="InterPro" id="IPR006638">
    <property type="entry name" value="Elp3/MiaA/NifB-like_rSAM"/>
</dbReference>
<dbReference type="InterPro" id="IPR010723">
    <property type="entry name" value="HemN_C"/>
</dbReference>
<dbReference type="GO" id="GO:0004109">
    <property type="term" value="F:coproporphyrinogen oxidase activity"/>
    <property type="evidence" value="ECO:0007669"/>
    <property type="project" value="InterPro"/>
</dbReference>
<evidence type="ECO:0000313" key="13">
    <source>
        <dbReference type="Proteomes" id="UP000198611"/>
    </source>
</evidence>
<dbReference type="EMBL" id="FOMJ01000002">
    <property type="protein sequence ID" value="SFD15151.1"/>
    <property type="molecule type" value="Genomic_DNA"/>
</dbReference>
<dbReference type="Gene3D" id="3.20.20.70">
    <property type="entry name" value="Aldolase class I"/>
    <property type="match status" value="1"/>
</dbReference>
<dbReference type="Proteomes" id="UP000198611">
    <property type="component" value="Unassembled WGS sequence"/>
</dbReference>
<dbReference type="RefSeq" id="WP_093427562.1">
    <property type="nucleotide sequence ID" value="NZ_FOMJ01000002.1"/>
</dbReference>
<keyword evidence="10" id="KW-0963">Cytoplasm</keyword>
<dbReference type="PROSITE" id="PS51918">
    <property type="entry name" value="RADICAL_SAM"/>
    <property type="match status" value="1"/>
</dbReference>
<dbReference type="InterPro" id="IPR004559">
    <property type="entry name" value="HemW-like"/>
</dbReference>
<comment type="function">
    <text evidence="10">Probably acts as a heme chaperone, transferring heme to an unknown acceptor. Binds one molecule of heme per monomer, possibly covalently. Binds 1 [4Fe-4S] cluster. The cluster is coordinated with 3 cysteines and an exchangeable S-adenosyl-L-methionine.</text>
</comment>
<feature type="domain" description="Radical SAM core" evidence="11">
    <location>
        <begin position="4"/>
        <end position="237"/>
    </location>
</feature>
<dbReference type="NCBIfam" id="TIGR00539">
    <property type="entry name" value="hemN_rel"/>
    <property type="match status" value="1"/>
</dbReference>
<evidence type="ECO:0000256" key="6">
    <source>
        <dbReference type="ARBA" id="ARBA00022723"/>
    </source>
</evidence>
<evidence type="ECO:0000256" key="2">
    <source>
        <dbReference type="ARBA" id="ARBA00006100"/>
    </source>
</evidence>
<dbReference type="SFLD" id="SFLDG01082">
    <property type="entry name" value="B12-binding_domain_containing"/>
    <property type="match status" value="1"/>
</dbReference>
<keyword evidence="9 10" id="KW-0143">Chaperone</keyword>
<dbReference type="GO" id="GO:0051539">
    <property type="term" value="F:4 iron, 4 sulfur cluster binding"/>
    <property type="evidence" value="ECO:0007669"/>
    <property type="project" value="UniProtKB-UniRule"/>
</dbReference>
<protein>
    <recommendedName>
        <fullName evidence="3 10">Heme chaperone HemW</fullName>
    </recommendedName>
</protein>
<keyword evidence="13" id="KW-1185">Reference proteome</keyword>
<dbReference type="GO" id="GO:0046872">
    <property type="term" value="F:metal ion binding"/>
    <property type="evidence" value="ECO:0007669"/>
    <property type="project" value="UniProtKB-UniRule"/>
</dbReference>
<evidence type="ECO:0000256" key="9">
    <source>
        <dbReference type="ARBA" id="ARBA00023186"/>
    </source>
</evidence>
<dbReference type="InterPro" id="IPR013785">
    <property type="entry name" value="Aldolase_TIM"/>
</dbReference>
<dbReference type="GO" id="GO:0005737">
    <property type="term" value="C:cytoplasm"/>
    <property type="evidence" value="ECO:0007669"/>
    <property type="project" value="UniProtKB-SubCell"/>
</dbReference>
<evidence type="ECO:0000259" key="11">
    <source>
        <dbReference type="PROSITE" id="PS51918"/>
    </source>
</evidence>
<dbReference type="InterPro" id="IPR058240">
    <property type="entry name" value="rSAM_sf"/>
</dbReference>
<reference evidence="12 13" key="1">
    <citation type="submission" date="2016-10" db="EMBL/GenBank/DDBJ databases">
        <authorList>
            <person name="de Groot N.N."/>
        </authorList>
    </citation>
    <scope>NUCLEOTIDE SEQUENCE [LARGE SCALE GENOMIC DNA]</scope>
    <source>
        <strain evidence="12 13">HL3</strain>
    </source>
</reference>
<evidence type="ECO:0000256" key="4">
    <source>
        <dbReference type="ARBA" id="ARBA00022617"/>
    </source>
</evidence>
<evidence type="ECO:0000256" key="5">
    <source>
        <dbReference type="ARBA" id="ARBA00022691"/>
    </source>
</evidence>
<proteinExistence type="inferred from homology"/>
<dbReference type="SFLD" id="SFLDG01065">
    <property type="entry name" value="anaerobic_coproporphyrinogen-I"/>
    <property type="match status" value="1"/>
</dbReference>
<dbReference type="GO" id="GO:0006779">
    <property type="term" value="P:porphyrin-containing compound biosynthetic process"/>
    <property type="evidence" value="ECO:0007669"/>
    <property type="project" value="InterPro"/>
</dbReference>
<dbReference type="InterPro" id="IPR007197">
    <property type="entry name" value="rSAM"/>
</dbReference>
<keyword evidence="4 10" id="KW-0349">Heme</keyword>
<keyword evidence="6 10" id="KW-0479">Metal-binding</keyword>
<evidence type="ECO:0000256" key="3">
    <source>
        <dbReference type="ARBA" id="ARBA00017228"/>
    </source>
</evidence>
<evidence type="ECO:0000256" key="7">
    <source>
        <dbReference type="ARBA" id="ARBA00023004"/>
    </source>
</evidence>
<comment type="similarity">
    <text evidence="2">Belongs to the anaerobic coproporphyrinogen-III oxidase family. HemW subfamily.</text>
</comment>
<keyword evidence="8 10" id="KW-0411">Iron-sulfur</keyword>
<comment type="subcellular location">
    <subcellularLocation>
        <location evidence="10">Cytoplasm</location>
    </subcellularLocation>
</comment>
<dbReference type="CDD" id="cd01335">
    <property type="entry name" value="Radical_SAM"/>
    <property type="match status" value="1"/>
</dbReference>
<organism evidence="12 13">
    <name type="scientific">Thiohalospira halophila DSM 15071</name>
    <dbReference type="NCBI Taxonomy" id="1123397"/>
    <lineage>
        <taxon>Bacteria</taxon>
        <taxon>Pseudomonadati</taxon>
        <taxon>Pseudomonadota</taxon>
        <taxon>Gammaproteobacteria</taxon>
        <taxon>Thiohalospirales</taxon>
        <taxon>Thiohalospiraceae</taxon>
        <taxon>Thiohalospira</taxon>
    </lineage>
</organism>